<evidence type="ECO:0000259" key="6">
    <source>
        <dbReference type="PROSITE" id="PS50850"/>
    </source>
</evidence>
<dbReference type="Gene3D" id="1.20.1250.20">
    <property type="entry name" value="MFS general substrate transporter like domains"/>
    <property type="match status" value="1"/>
</dbReference>
<dbReference type="InterPro" id="IPR020846">
    <property type="entry name" value="MFS_dom"/>
</dbReference>
<dbReference type="PROSITE" id="PS50850">
    <property type="entry name" value="MFS"/>
    <property type="match status" value="1"/>
</dbReference>
<comment type="caution">
    <text evidence="7">The sequence shown here is derived from an EMBL/GenBank/DDBJ whole genome shotgun (WGS) entry which is preliminary data.</text>
</comment>
<feature type="domain" description="Major facilitator superfamily (MFS) profile" evidence="6">
    <location>
        <begin position="1"/>
        <end position="63"/>
    </location>
</feature>
<dbReference type="InterPro" id="IPR005828">
    <property type="entry name" value="MFS_sugar_transport-like"/>
</dbReference>
<gene>
    <name evidence="7" type="ORF">V5799_024247</name>
</gene>
<comment type="subcellular location">
    <subcellularLocation>
        <location evidence="1">Membrane</location>
        <topology evidence="1">Multi-pass membrane protein</topology>
    </subcellularLocation>
</comment>
<keyword evidence="2" id="KW-0812">Transmembrane</keyword>
<keyword evidence="3" id="KW-1133">Transmembrane helix</keyword>
<feature type="signal peptide" evidence="5">
    <location>
        <begin position="1"/>
        <end position="18"/>
    </location>
</feature>
<keyword evidence="4" id="KW-0472">Membrane</keyword>
<proteinExistence type="predicted"/>
<feature type="non-terminal residue" evidence="7">
    <location>
        <position position="63"/>
    </location>
</feature>
<evidence type="ECO:0000256" key="2">
    <source>
        <dbReference type="ARBA" id="ARBA00022692"/>
    </source>
</evidence>
<dbReference type="AlphaFoldDB" id="A0AAQ4ED40"/>
<dbReference type="GO" id="GO:0016020">
    <property type="term" value="C:membrane"/>
    <property type="evidence" value="ECO:0007669"/>
    <property type="project" value="UniProtKB-SubCell"/>
</dbReference>
<evidence type="ECO:0000256" key="5">
    <source>
        <dbReference type="SAM" id="SignalP"/>
    </source>
</evidence>
<dbReference type="Pfam" id="PF00083">
    <property type="entry name" value="Sugar_tr"/>
    <property type="match status" value="1"/>
</dbReference>
<evidence type="ECO:0000313" key="7">
    <source>
        <dbReference type="EMBL" id="KAK8772508.1"/>
    </source>
</evidence>
<reference evidence="7 8" key="1">
    <citation type="journal article" date="2023" name="Arcadia Sci">
        <title>De novo assembly of a long-read Amblyomma americanum tick genome.</title>
        <authorList>
            <person name="Chou S."/>
            <person name="Poskanzer K.E."/>
            <person name="Rollins M."/>
            <person name="Thuy-Boun P.S."/>
        </authorList>
    </citation>
    <scope>NUCLEOTIDE SEQUENCE [LARGE SCALE GENOMIC DNA]</scope>
    <source>
        <strain evidence="7">F_SG_1</strain>
        <tissue evidence="7">Salivary glands</tissue>
    </source>
</reference>
<accession>A0AAQ4ED40</accession>
<evidence type="ECO:0000256" key="3">
    <source>
        <dbReference type="ARBA" id="ARBA00022989"/>
    </source>
</evidence>
<sequence>MLLCAVGLTASWLLLASSTELVALYAARVSCGAWLGLTTIGVSLYVAEVAPPEKRAFYTGLTE</sequence>
<protein>
    <recommendedName>
        <fullName evidence="6">Major facilitator superfamily (MFS) profile domain-containing protein</fullName>
    </recommendedName>
</protein>
<keyword evidence="5" id="KW-0732">Signal</keyword>
<evidence type="ECO:0000313" key="8">
    <source>
        <dbReference type="Proteomes" id="UP001321473"/>
    </source>
</evidence>
<evidence type="ECO:0000256" key="1">
    <source>
        <dbReference type="ARBA" id="ARBA00004141"/>
    </source>
</evidence>
<dbReference type="GO" id="GO:0022857">
    <property type="term" value="F:transmembrane transporter activity"/>
    <property type="evidence" value="ECO:0007669"/>
    <property type="project" value="InterPro"/>
</dbReference>
<organism evidence="7 8">
    <name type="scientific">Amblyomma americanum</name>
    <name type="common">Lone star tick</name>
    <dbReference type="NCBI Taxonomy" id="6943"/>
    <lineage>
        <taxon>Eukaryota</taxon>
        <taxon>Metazoa</taxon>
        <taxon>Ecdysozoa</taxon>
        <taxon>Arthropoda</taxon>
        <taxon>Chelicerata</taxon>
        <taxon>Arachnida</taxon>
        <taxon>Acari</taxon>
        <taxon>Parasitiformes</taxon>
        <taxon>Ixodida</taxon>
        <taxon>Ixodoidea</taxon>
        <taxon>Ixodidae</taxon>
        <taxon>Amblyomminae</taxon>
        <taxon>Amblyomma</taxon>
    </lineage>
</organism>
<keyword evidence="8" id="KW-1185">Reference proteome</keyword>
<dbReference type="InterPro" id="IPR036259">
    <property type="entry name" value="MFS_trans_sf"/>
</dbReference>
<dbReference type="Proteomes" id="UP001321473">
    <property type="component" value="Unassembled WGS sequence"/>
</dbReference>
<name>A0AAQ4ED40_AMBAM</name>
<feature type="chain" id="PRO_5042991718" description="Major facilitator superfamily (MFS) profile domain-containing protein" evidence="5">
    <location>
        <begin position="19"/>
        <end position="63"/>
    </location>
</feature>
<dbReference type="SUPFAM" id="SSF103473">
    <property type="entry name" value="MFS general substrate transporter"/>
    <property type="match status" value="1"/>
</dbReference>
<evidence type="ECO:0000256" key="4">
    <source>
        <dbReference type="ARBA" id="ARBA00023136"/>
    </source>
</evidence>
<dbReference type="EMBL" id="JARKHS020018208">
    <property type="protein sequence ID" value="KAK8772508.1"/>
    <property type="molecule type" value="Genomic_DNA"/>
</dbReference>